<dbReference type="PROSITE" id="PS50404">
    <property type="entry name" value="GST_NTER"/>
    <property type="match status" value="1"/>
</dbReference>
<evidence type="ECO:0000313" key="3">
    <source>
        <dbReference type="EMBL" id="REG46939.1"/>
    </source>
</evidence>
<dbReference type="InterPro" id="IPR036249">
    <property type="entry name" value="Thioredoxin-like_sf"/>
</dbReference>
<evidence type="ECO:0000313" key="2">
    <source>
        <dbReference type="EMBL" id="REF70308.1"/>
    </source>
</evidence>
<dbReference type="Proteomes" id="UP000256794">
    <property type="component" value="Unassembled WGS sequence"/>
</dbReference>
<dbReference type="EMBL" id="QTUJ01000002">
    <property type="protein sequence ID" value="REF70308.1"/>
    <property type="molecule type" value="Genomic_DNA"/>
</dbReference>
<dbReference type="SFLD" id="SFLDG01150">
    <property type="entry name" value="Main.1:_Beta-like"/>
    <property type="match status" value="1"/>
</dbReference>
<name>A0A099F7I9_PARVE</name>
<dbReference type="PANTHER" id="PTHR44051:SF8">
    <property type="entry name" value="GLUTATHIONE S-TRANSFERASE GSTA"/>
    <property type="match status" value="1"/>
</dbReference>
<dbReference type="SUPFAM" id="SSF47616">
    <property type="entry name" value="GST C-terminal domain-like"/>
    <property type="match status" value="1"/>
</dbReference>
<gene>
    <name evidence="3" type="ORF">ATH84_101367</name>
    <name evidence="2" type="ORF">BDD41_3036</name>
</gene>
<dbReference type="CDD" id="cd03046">
    <property type="entry name" value="GST_N_GTT1_like"/>
    <property type="match status" value="1"/>
</dbReference>
<accession>A0A099F7I9</accession>
<proteinExistence type="predicted"/>
<dbReference type="InterPro" id="IPR004045">
    <property type="entry name" value="Glutathione_S-Trfase_N"/>
</dbReference>
<dbReference type="AlphaFoldDB" id="A0A099F7I9"/>
<dbReference type="Gene3D" id="3.40.30.10">
    <property type="entry name" value="Glutaredoxin"/>
    <property type="match status" value="1"/>
</dbReference>
<reference evidence="4 5" key="1">
    <citation type="submission" date="2018-08" db="EMBL/GenBank/DDBJ databases">
        <title>Genomic Encyclopedia of Archaeal and Bacterial Type Strains, Phase II (KMG-II): from individual species to whole genera.</title>
        <authorList>
            <person name="Goeker M."/>
        </authorList>
    </citation>
    <scope>NUCLEOTIDE SEQUENCE [LARGE SCALE GENOMIC DNA]</scope>
    <source>
        <strain evidence="2 5">DSM 17099</strain>
        <strain evidence="3 4">DSM 582</strain>
    </source>
</reference>
<sequence>MILHHVPGSRSMRVLWLIEELGLDCTLRSWSLTDGSLRSAEFRALSPAGRIPALEIDGRAIFESGAILQYLTEREGRLAPRPGEPERADFLEWVHFAETQANILQALNIHHIFLRPESARSVPLMRLDTRRLAVTAQALDAHLAGRETLLSTFSAADCMLGFNIEALFRFLPAAGYPALAAYRDRMLARPAYRRALARAGGDAIYDRDFYEVPDVQG</sequence>
<dbReference type="InterPro" id="IPR040079">
    <property type="entry name" value="Glutathione_S-Trfase"/>
</dbReference>
<keyword evidence="2" id="KW-0808">Transferase</keyword>
<evidence type="ECO:0000313" key="5">
    <source>
        <dbReference type="Proteomes" id="UP000256941"/>
    </source>
</evidence>
<dbReference type="SFLD" id="SFLDG00358">
    <property type="entry name" value="Main_(cytGST)"/>
    <property type="match status" value="1"/>
</dbReference>
<evidence type="ECO:0000313" key="4">
    <source>
        <dbReference type="Proteomes" id="UP000256794"/>
    </source>
</evidence>
<dbReference type="PANTHER" id="PTHR44051">
    <property type="entry name" value="GLUTATHIONE S-TRANSFERASE-RELATED"/>
    <property type="match status" value="1"/>
</dbReference>
<organism evidence="2 5">
    <name type="scientific">Paracoccus versutus</name>
    <name type="common">Thiobacillus versutus</name>
    <dbReference type="NCBI Taxonomy" id="34007"/>
    <lineage>
        <taxon>Bacteria</taxon>
        <taxon>Pseudomonadati</taxon>
        <taxon>Pseudomonadota</taxon>
        <taxon>Alphaproteobacteria</taxon>
        <taxon>Rhodobacterales</taxon>
        <taxon>Paracoccaceae</taxon>
        <taxon>Paracoccus</taxon>
    </lineage>
</organism>
<dbReference type="RefSeq" id="WP_036759735.1">
    <property type="nucleotide sequence ID" value="NZ_CP035284.1"/>
</dbReference>
<dbReference type="Pfam" id="PF13417">
    <property type="entry name" value="GST_N_3"/>
    <property type="match status" value="1"/>
</dbReference>
<dbReference type="SFLD" id="SFLDS00019">
    <property type="entry name" value="Glutathione_Transferase_(cytos"/>
    <property type="match status" value="1"/>
</dbReference>
<dbReference type="SUPFAM" id="SSF52833">
    <property type="entry name" value="Thioredoxin-like"/>
    <property type="match status" value="1"/>
</dbReference>
<dbReference type="eggNOG" id="COG0625">
    <property type="taxonomic scope" value="Bacteria"/>
</dbReference>
<evidence type="ECO:0000259" key="1">
    <source>
        <dbReference type="PROSITE" id="PS50404"/>
    </source>
</evidence>
<accession>A0A3D9XL05</accession>
<dbReference type="EMBL" id="QUMX01000013">
    <property type="protein sequence ID" value="REG46939.1"/>
    <property type="molecule type" value="Genomic_DNA"/>
</dbReference>
<dbReference type="Proteomes" id="UP000256941">
    <property type="component" value="Unassembled WGS sequence"/>
</dbReference>
<comment type="caution">
    <text evidence="2">The sequence shown here is derived from an EMBL/GenBank/DDBJ whole genome shotgun (WGS) entry which is preliminary data.</text>
</comment>
<dbReference type="InterPro" id="IPR036282">
    <property type="entry name" value="Glutathione-S-Trfase_C_sf"/>
</dbReference>
<protein>
    <submittedName>
        <fullName evidence="2">Glutathione S-transferase</fullName>
    </submittedName>
</protein>
<dbReference type="GO" id="GO:0016740">
    <property type="term" value="F:transferase activity"/>
    <property type="evidence" value="ECO:0007669"/>
    <property type="project" value="UniProtKB-KW"/>
</dbReference>
<dbReference type="Gene3D" id="1.20.1050.10">
    <property type="match status" value="1"/>
</dbReference>
<dbReference type="OrthoDB" id="5740960at2"/>
<feature type="domain" description="GST N-terminal" evidence="1">
    <location>
        <begin position="1"/>
        <end position="79"/>
    </location>
</feature>
<keyword evidence="4" id="KW-1185">Reference proteome</keyword>